<protein>
    <recommendedName>
        <fullName evidence="3">DUF4185 domain-containing protein</fullName>
    </recommendedName>
</protein>
<sequence length="487" mass="51204">MSPRPRIASLSVASAAAMGLVVAIGAAPPAAAEPCTGAAAAAQPPANAVATPALPGLNRPPTGHRPAGANDSAPLPRLGQLPKMLLNALSPLTQHSAPVRQQAAVEPPPRPVVPNNPAPPNVAQPVPNAAPAPAPEAAPAPAPPGTSLVGWVTGPDSPNNTIQRFAISGTDLGIMWDNGDPGAHQVLMAFGDTYGYCSVRGQQWRYNTLFRSQDGSLSQTVSVPNGVKANRYSGSPVWAPGLSKQIVNSIKWAPTEVGIIPTSGVSVGRNQYLNFMSIKRWGDNGFWDTNFSGIAVSQDNGENWGVYPSSIRAVGDSVPRLAAVPGNENFQMGAFLKPGPGDPYLYTFGTPSGRGGSAYIARVPQGAVPDQRRYEYWNGDSNSWVPGNPAAATPVIPGPVGEMSAQYNTYLKQYLVLYCNGANDVVARTAPAPQGPWSPEQMLVSSMQFPGGIYAPFLHPWSTGKELYFNLSLWSAYNVMLMKTVLP</sequence>
<feature type="domain" description="DUF4185" evidence="3">
    <location>
        <begin position="157"/>
        <end position="483"/>
    </location>
</feature>
<evidence type="ECO:0000259" key="3">
    <source>
        <dbReference type="Pfam" id="PF13810"/>
    </source>
</evidence>
<dbReference type="Pfam" id="PF13810">
    <property type="entry name" value="DUF4185"/>
    <property type="match status" value="1"/>
</dbReference>
<accession>A0A1X0BCX3</accession>
<proteinExistence type="predicted"/>
<evidence type="ECO:0000256" key="2">
    <source>
        <dbReference type="SAM" id="SignalP"/>
    </source>
</evidence>
<keyword evidence="5" id="KW-1185">Reference proteome</keyword>
<dbReference type="AlphaFoldDB" id="A0A1X0BCX3"/>
<feature type="chain" id="PRO_5012891009" description="DUF4185 domain-containing protein" evidence="2">
    <location>
        <begin position="33"/>
        <end position="487"/>
    </location>
</feature>
<dbReference type="Proteomes" id="UP000192448">
    <property type="component" value="Unassembled WGS sequence"/>
</dbReference>
<dbReference type="RefSeq" id="WP_095533364.1">
    <property type="nucleotide sequence ID" value="NZ_MVHF01000001.1"/>
</dbReference>
<reference evidence="4 5" key="1">
    <citation type="submission" date="2017-02" db="EMBL/GenBank/DDBJ databases">
        <title>The new phylogeny of genus Mycobacterium.</title>
        <authorList>
            <person name="Tortoli E."/>
            <person name="Trovato A."/>
            <person name="Cirillo D.M."/>
        </authorList>
    </citation>
    <scope>NUCLEOTIDE SEQUENCE [LARGE SCALE GENOMIC DNA]</scope>
    <source>
        <strain evidence="4 5">RW6</strain>
    </source>
</reference>
<dbReference type="OrthoDB" id="284233at2"/>
<dbReference type="EMBL" id="MVHF01000001">
    <property type="protein sequence ID" value="ORA40039.1"/>
    <property type="molecule type" value="Genomic_DNA"/>
</dbReference>
<keyword evidence="2" id="KW-0732">Signal</keyword>
<organism evidence="4 5">
    <name type="scientific">Mycobacterium aquaticum</name>
    <dbReference type="NCBI Taxonomy" id="1927124"/>
    <lineage>
        <taxon>Bacteria</taxon>
        <taxon>Bacillati</taxon>
        <taxon>Actinomycetota</taxon>
        <taxon>Actinomycetes</taxon>
        <taxon>Mycobacteriales</taxon>
        <taxon>Mycobacteriaceae</taxon>
        <taxon>Mycobacterium</taxon>
    </lineage>
</organism>
<evidence type="ECO:0000313" key="4">
    <source>
        <dbReference type="EMBL" id="ORA40039.1"/>
    </source>
</evidence>
<evidence type="ECO:0000313" key="5">
    <source>
        <dbReference type="Proteomes" id="UP000192448"/>
    </source>
</evidence>
<feature type="signal peptide" evidence="2">
    <location>
        <begin position="1"/>
        <end position="32"/>
    </location>
</feature>
<evidence type="ECO:0000256" key="1">
    <source>
        <dbReference type="SAM" id="MobiDB-lite"/>
    </source>
</evidence>
<name>A0A1X0BCX3_9MYCO</name>
<comment type="caution">
    <text evidence="4">The sequence shown here is derived from an EMBL/GenBank/DDBJ whole genome shotgun (WGS) entry which is preliminary data.</text>
</comment>
<gene>
    <name evidence="4" type="ORF">BST13_01440</name>
</gene>
<feature type="region of interest" description="Disordered" evidence="1">
    <location>
        <begin position="96"/>
        <end position="155"/>
    </location>
</feature>
<dbReference type="STRING" id="1927124.BST13_01440"/>
<dbReference type="InterPro" id="IPR025442">
    <property type="entry name" value="DUF4185"/>
</dbReference>
<feature type="compositionally biased region" description="Pro residues" evidence="1">
    <location>
        <begin position="106"/>
        <end position="144"/>
    </location>
</feature>
<feature type="region of interest" description="Disordered" evidence="1">
    <location>
        <begin position="49"/>
        <end position="78"/>
    </location>
</feature>